<dbReference type="EMBL" id="CP115612">
    <property type="protein sequence ID" value="WBW74201.1"/>
    <property type="molecule type" value="Genomic_DNA"/>
</dbReference>
<evidence type="ECO:0000313" key="3">
    <source>
        <dbReference type="Proteomes" id="UP001212411"/>
    </source>
</evidence>
<proteinExistence type="predicted"/>
<feature type="region of interest" description="Disordered" evidence="1">
    <location>
        <begin position="82"/>
        <end position="102"/>
    </location>
</feature>
<dbReference type="GeneID" id="80877047"/>
<name>A0AAE9WD75_9SCHI</name>
<keyword evidence="3" id="KW-1185">Reference proteome</keyword>
<evidence type="ECO:0000256" key="1">
    <source>
        <dbReference type="SAM" id="MobiDB-lite"/>
    </source>
</evidence>
<evidence type="ECO:0000313" key="2">
    <source>
        <dbReference type="EMBL" id="WBW74201.1"/>
    </source>
</evidence>
<protein>
    <submittedName>
        <fullName evidence="2">Double strand break localizing protein Dbl6</fullName>
    </submittedName>
</protein>
<feature type="region of interest" description="Disordered" evidence="1">
    <location>
        <begin position="207"/>
        <end position="243"/>
    </location>
</feature>
<dbReference type="KEGG" id="som:SOMG_03568"/>
<feature type="compositionally biased region" description="Basic and acidic residues" evidence="1">
    <location>
        <begin position="213"/>
        <end position="230"/>
    </location>
</feature>
<dbReference type="AlphaFoldDB" id="A0AAE9WD75"/>
<dbReference type="RefSeq" id="XP_056038444.1">
    <property type="nucleotide sequence ID" value="XM_056182358.1"/>
</dbReference>
<feature type="compositionally biased region" description="Polar residues" evidence="1">
    <location>
        <begin position="89"/>
        <end position="102"/>
    </location>
</feature>
<organism evidence="2 3">
    <name type="scientific">Schizosaccharomyces osmophilus</name>
    <dbReference type="NCBI Taxonomy" id="2545709"/>
    <lineage>
        <taxon>Eukaryota</taxon>
        <taxon>Fungi</taxon>
        <taxon>Dikarya</taxon>
        <taxon>Ascomycota</taxon>
        <taxon>Taphrinomycotina</taxon>
        <taxon>Schizosaccharomycetes</taxon>
        <taxon>Schizosaccharomycetales</taxon>
        <taxon>Schizosaccharomycetaceae</taxon>
        <taxon>Schizosaccharomyces</taxon>
    </lineage>
</organism>
<accession>A0AAE9WD75</accession>
<gene>
    <name evidence="2" type="primary">dbl6</name>
    <name evidence="2" type="ORF">SOMG_03568</name>
</gene>
<dbReference type="Proteomes" id="UP001212411">
    <property type="component" value="Chromosome 2"/>
</dbReference>
<sequence>MGWPSRTVKGGSFEASNSHLSFFALNREKSMRCSNLHQSFTASSPDISPSTVPCCMNYQNQSLPFDMSMMDEDTMKPECDRDDDMESFPTPQNPLSSTNVSTPERNASVFLKSTNWSIANEVPGNYNPKYLKETYSVSPTRRSLKTLSPGLRRKSLLPKPKMFQRVANALYEEASPWEIELRNESEFARMTAGSVRSSNANIYNPVHSSALLHSREKPQELPNIRKEKETPASPSAVAESRISATSMEKSNTFFSPAVTQTPRKRSSCSMTTNGLNLQSPKNVFSSPQHKENEVGIHSKKRLRLSEDFTDLPKRRAVSPFLYKFDAIKFSPVHSVKVRSLQVRDTHEVLRNLKLC</sequence>
<reference evidence="2 3" key="1">
    <citation type="journal article" date="2023" name="G3 (Bethesda)">
        <title>A high-quality reference genome for the fission yeast Schizosaccharomyces osmophilus.</title>
        <authorList>
            <person name="Jia G.S."/>
            <person name="Zhang W.C."/>
            <person name="Liang Y."/>
            <person name="Liu X.H."/>
            <person name="Rhind N."/>
            <person name="Pidoux A."/>
            <person name="Brysch-Herzberg M."/>
            <person name="Du L.L."/>
        </authorList>
    </citation>
    <scope>NUCLEOTIDE SEQUENCE [LARGE SCALE GENOMIC DNA]</scope>
    <source>
        <strain evidence="2 3">CBS 15793</strain>
    </source>
</reference>